<feature type="transmembrane region" description="Helical" evidence="1">
    <location>
        <begin position="31"/>
        <end position="54"/>
    </location>
</feature>
<keyword evidence="1" id="KW-0472">Membrane</keyword>
<dbReference type="Proteomes" id="UP000701853">
    <property type="component" value="Chromosome 10"/>
</dbReference>
<evidence type="ECO:0000313" key="3">
    <source>
        <dbReference type="Proteomes" id="UP000701853"/>
    </source>
</evidence>
<sequence length="243" mass="28928">MDVIEILGKQVDTYITAHLIYNKILSSPLYVVVRFFLLFSHQLVSLICFVILLLNMSLNNFLSQANLLMKPFIRKVLNFQSTTSIIAVHNNTKSKKSRGEEKLRLRSLKMRRIGSSHFQNDVQEFMRKYLSSLLYVVVRFFLLFSHQLVSLIHFVILLLNLLLNDFEPNHLLMKPLMLLLRLTVRSTTNTMHQKKKREILWWTLLKSWKSKLIFTFRSMTGFIKRLVWVQKSFSDRFNRRMTK</sequence>
<evidence type="ECO:0000313" key="2">
    <source>
        <dbReference type="EMBL" id="KAG8481137.1"/>
    </source>
</evidence>
<feature type="transmembrane region" description="Helical" evidence="1">
    <location>
        <begin position="133"/>
        <end position="159"/>
    </location>
</feature>
<protein>
    <submittedName>
        <fullName evidence="2">Uncharacterized protein</fullName>
    </submittedName>
</protein>
<dbReference type="EMBL" id="JAHUZN010000010">
    <property type="protein sequence ID" value="KAG8481137.1"/>
    <property type="molecule type" value="Genomic_DNA"/>
</dbReference>
<evidence type="ECO:0000256" key="1">
    <source>
        <dbReference type="SAM" id="Phobius"/>
    </source>
</evidence>
<keyword evidence="1" id="KW-0812">Transmembrane</keyword>
<reference evidence="2 3" key="1">
    <citation type="journal article" date="2021" name="bioRxiv">
        <title>The Gossypium anomalum genome as a resource for cotton improvement and evolutionary analysis of hybrid incompatibility.</title>
        <authorList>
            <person name="Grover C.E."/>
            <person name="Yuan D."/>
            <person name="Arick M.A."/>
            <person name="Miller E.R."/>
            <person name="Hu G."/>
            <person name="Peterson D.G."/>
            <person name="Wendel J.F."/>
            <person name="Udall J.A."/>
        </authorList>
    </citation>
    <scope>NUCLEOTIDE SEQUENCE [LARGE SCALE GENOMIC DNA]</scope>
    <source>
        <strain evidence="2">JFW-Udall</strain>
        <tissue evidence="2">Leaf</tissue>
    </source>
</reference>
<keyword evidence="1" id="KW-1133">Transmembrane helix</keyword>
<gene>
    <name evidence="2" type="ORF">CXB51_025930</name>
</gene>
<name>A0A8J5YH52_9ROSI</name>
<dbReference type="AlphaFoldDB" id="A0A8J5YH52"/>
<comment type="caution">
    <text evidence="2">The sequence shown here is derived from an EMBL/GenBank/DDBJ whole genome shotgun (WGS) entry which is preliminary data.</text>
</comment>
<accession>A0A8J5YH52</accession>
<proteinExistence type="predicted"/>
<organism evidence="2 3">
    <name type="scientific">Gossypium anomalum</name>
    <dbReference type="NCBI Taxonomy" id="47600"/>
    <lineage>
        <taxon>Eukaryota</taxon>
        <taxon>Viridiplantae</taxon>
        <taxon>Streptophyta</taxon>
        <taxon>Embryophyta</taxon>
        <taxon>Tracheophyta</taxon>
        <taxon>Spermatophyta</taxon>
        <taxon>Magnoliopsida</taxon>
        <taxon>eudicotyledons</taxon>
        <taxon>Gunneridae</taxon>
        <taxon>Pentapetalae</taxon>
        <taxon>rosids</taxon>
        <taxon>malvids</taxon>
        <taxon>Malvales</taxon>
        <taxon>Malvaceae</taxon>
        <taxon>Malvoideae</taxon>
        <taxon>Gossypium</taxon>
    </lineage>
</organism>
<keyword evidence="3" id="KW-1185">Reference proteome</keyword>